<proteinExistence type="predicted"/>
<evidence type="ECO:0000313" key="1">
    <source>
        <dbReference type="EMBL" id="GAA0486423.1"/>
    </source>
</evidence>
<evidence type="ECO:0000313" key="2">
    <source>
        <dbReference type="Proteomes" id="UP001500880"/>
    </source>
</evidence>
<organism evidence="1 2">
    <name type="scientific">Salinibacillus aidingensis</name>
    <dbReference type="NCBI Taxonomy" id="237684"/>
    <lineage>
        <taxon>Bacteria</taxon>
        <taxon>Bacillati</taxon>
        <taxon>Bacillota</taxon>
        <taxon>Bacilli</taxon>
        <taxon>Bacillales</taxon>
        <taxon>Bacillaceae</taxon>
        <taxon>Salinibacillus</taxon>
    </lineage>
</organism>
<gene>
    <name evidence="1" type="ORF">GCM10008986_09770</name>
</gene>
<accession>A0ABN1AYE4</accession>
<name>A0ABN1AYE4_9BACI</name>
<dbReference type="Proteomes" id="UP001500880">
    <property type="component" value="Unassembled WGS sequence"/>
</dbReference>
<dbReference type="EMBL" id="BAAADO010000002">
    <property type="protein sequence ID" value="GAA0486423.1"/>
    <property type="molecule type" value="Genomic_DNA"/>
</dbReference>
<protein>
    <recommendedName>
        <fullName evidence="3">XRE family transcriptional regulator</fullName>
    </recommendedName>
</protein>
<sequence>MEKEINVHSIEEIAYQAWIHDKSLGRMERGETMPYVFNLFIFLKPCISHGNYLMRSRRT</sequence>
<reference evidence="1 2" key="1">
    <citation type="journal article" date="2019" name="Int. J. Syst. Evol. Microbiol.">
        <title>The Global Catalogue of Microorganisms (GCM) 10K type strain sequencing project: providing services to taxonomists for standard genome sequencing and annotation.</title>
        <authorList>
            <consortium name="The Broad Institute Genomics Platform"/>
            <consortium name="The Broad Institute Genome Sequencing Center for Infectious Disease"/>
            <person name="Wu L."/>
            <person name="Ma J."/>
        </authorList>
    </citation>
    <scope>NUCLEOTIDE SEQUENCE [LARGE SCALE GENOMIC DNA]</scope>
    <source>
        <strain evidence="1 2">JCM 12389</strain>
    </source>
</reference>
<comment type="caution">
    <text evidence="1">The sequence shown here is derived from an EMBL/GenBank/DDBJ whole genome shotgun (WGS) entry which is preliminary data.</text>
</comment>
<keyword evidence="2" id="KW-1185">Reference proteome</keyword>
<evidence type="ECO:0008006" key="3">
    <source>
        <dbReference type="Google" id="ProtNLM"/>
    </source>
</evidence>